<feature type="region of interest" description="Disordered" evidence="1">
    <location>
        <begin position="1"/>
        <end position="64"/>
    </location>
</feature>
<evidence type="ECO:0000313" key="3">
    <source>
        <dbReference type="Proteomes" id="UP000053890"/>
    </source>
</evidence>
<gene>
    <name evidence="2" type="ORF">RHOBADRAFT_40918</name>
</gene>
<dbReference type="RefSeq" id="XP_018274421.1">
    <property type="nucleotide sequence ID" value="XM_018413795.1"/>
</dbReference>
<accession>A0A194SCQ6</accession>
<dbReference type="GeneID" id="28974244"/>
<dbReference type="OrthoDB" id="10574355at2759"/>
<protein>
    <submittedName>
        <fullName evidence="2">Uncharacterized protein</fullName>
    </submittedName>
</protein>
<reference evidence="2 3" key="1">
    <citation type="journal article" date="2015" name="Front. Microbiol.">
        <title>Genome sequence of the plant growth promoting endophytic yeast Rhodotorula graminis WP1.</title>
        <authorList>
            <person name="Firrincieli A."/>
            <person name="Otillar R."/>
            <person name="Salamov A."/>
            <person name="Schmutz J."/>
            <person name="Khan Z."/>
            <person name="Redman R.S."/>
            <person name="Fleck N.D."/>
            <person name="Lindquist E."/>
            <person name="Grigoriev I.V."/>
            <person name="Doty S.L."/>
        </authorList>
    </citation>
    <scope>NUCLEOTIDE SEQUENCE [LARGE SCALE GENOMIC DNA]</scope>
    <source>
        <strain evidence="2 3">WP1</strain>
    </source>
</reference>
<evidence type="ECO:0000256" key="1">
    <source>
        <dbReference type="SAM" id="MobiDB-lite"/>
    </source>
</evidence>
<proteinExistence type="predicted"/>
<keyword evidence="3" id="KW-1185">Reference proteome</keyword>
<dbReference type="Proteomes" id="UP000053890">
    <property type="component" value="Unassembled WGS sequence"/>
</dbReference>
<feature type="region of interest" description="Disordered" evidence="1">
    <location>
        <begin position="86"/>
        <end position="138"/>
    </location>
</feature>
<name>A0A194SCQ6_RHOGW</name>
<organism evidence="2 3">
    <name type="scientific">Rhodotorula graminis (strain WP1)</name>
    <dbReference type="NCBI Taxonomy" id="578459"/>
    <lineage>
        <taxon>Eukaryota</taxon>
        <taxon>Fungi</taxon>
        <taxon>Dikarya</taxon>
        <taxon>Basidiomycota</taxon>
        <taxon>Pucciniomycotina</taxon>
        <taxon>Microbotryomycetes</taxon>
        <taxon>Sporidiobolales</taxon>
        <taxon>Sporidiobolaceae</taxon>
        <taxon>Rhodotorula</taxon>
    </lineage>
</organism>
<sequence>MASTSLFASPLGSSHLAHPSTASSHTLLGLFRPSSSSSSSSRKDPSSSRPAKRTKVASSSLKISSPVLQSTTNLSVVAPTYMAAFEAPRSVRRRGSEAFPSSASLSDDDGDDRAASPPPPYRNSALSVDGDGDDDSACSAAVDILEEKALVDEDQVERRMARWDAERRLCRAEQAVETDVRVDEELRRMGL</sequence>
<evidence type="ECO:0000313" key="2">
    <source>
        <dbReference type="EMBL" id="KPV78372.1"/>
    </source>
</evidence>
<dbReference type="AlphaFoldDB" id="A0A194SCQ6"/>
<dbReference type="EMBL" id="KQ474073">
    <property type="protein sequence ID" value="KPV78372.1"/>
    <property type="molecule type" value="Genomic_DNA"/>
</dbReference>